<reference evidence="1 2" key="1">
    <citation type="submission" date="2021-06" db="EMBL/GenBank/DDBJ databases">
        <title>Caerostris darwini draft genome.</title>
        <authorList>
            <person name="Kono N."/>
            <person name="Arakawa K."/>
        </authorList>
    </citation>
    <scope>NUCLEOTIDE SEQUENCE [LARGE SCALE GENOMIC DNA]</scope>
</reference>
<comment type="caution">
    <text evidence="1">The sequence shown here is derived from an EMBL/GenBank/DDBJ whole genome shotgun (WGS) entry which is preliminary data.</text>
</comment>
<accession>A0AAV4RUI7</accession>
<dbReference type="Proteomes" id="UP001054837">
    <property type="component" value="Unassembled WGS sequence"/>
</dbReference>
<evidence type="ECO:0000313" key="1">
    <source>
        <dbReference type="EMBL" id="GIY25027.1"/>
    </source>
</evidence>
<sequence length="164" mass="18165">MKRQGFIKNYQLLYKLSKHVSEPVTAFDKNPRNSGIQEHDSLLISFHCWTTCSLSNCHQRTHLSLTMRRLTVSACENGGKNTRVFSRSPLKVCLHTETSGHVSSLKEGCSNTGKVAMGDIMGTQSCVNMGKLCAVLNAGRKMWIKRLKEGIQFSVAAVSAFVKS</sequence>
<name>A0AAV4RUI7_9ARAC</name>
<keyword evidence="2" id="KW-1185">Reference proteome</keyword>
<dbReference type="EMBL" id="BPLQ01006759">
    <property type="protein sequence ID" value="GIY25027.1"/>
    <property type="molecule type" value="Genomic_DNA"/>
</dbReference>
<proteinExistence type="predicted"/>
<evidence type="ECO:0000313" key="2">
    <source>
        <dbReference type="Proteomes" id="UP001054837"/>
    </source>
</evidence>
<dbReference type="AlphaFoldDB" id="A0AAV4RUI7"/>
<gene>
    <name evidence="1" type="ORF">CDAR_429961</name>
</gene>
<organism evidence="1 2">
    <name type="scientific">Caerostris darwini</name>
    <dbReference type="NCBI Taxonomy" id="1538125"/>
    <lineage>
        <taxon>Eukaryota</taxon>
        <taxon>Metazoa</taxon>
        <taxon>Ecdysozoa</taxon>
        <taxon>Arthropoda</taxon>
        <taxon>Chelicerata</taxon>
        <taxon>Arachnida</taxon>
        <taxon>Araneae</taxon>
        <taxon>Araneomorphae</taxon>
        <taxon>Entelegynae</taxon>
        <taxon>Araneoidea</taxon>
        <taxon>Araneidae</taxon>
        <taxon>Caerostris</taxon>
    </lineage>
</organism>
<protein>
    <submittedName>
        <fullName evidence="1">Uncharacterized protein</fullName>
    </submittedName>
</protein>